<dbReference type="EMBL" id="QUTC01003966">
    <property type="protein sequence ID" value="RHY67230.1"/>
    <property type="molecule type" value="Genomic_DNA"/>
</dbReference>
<dbReference type="Proteomes" id="UP000265427">
    <property type="component" value="Unassembled WGS sequence"/>
</dbReference>
<dbReference type="EMBL" id="QUTF01018948">
    <property type="protein sequence ID" value="RHZ00828.1"/>
    <property type="molecule type" value="Genomic_DNA"/>
</dbReference>
<dbReference type="EMBL" id="QUTD01005447">
    <property type="protein sequence ID" value="RHY61853.1"/>
    <property type="molecule type" value="Genomic_DNA"/>
</dbReference>
<dbReference type="EMBL" id="QUTG01003523">
    <property type="protein sequence ID" value="RHY91231.1"/>
    <property type="molecule type" value="Genomic_DNA"/>
</dbReference>
<evidence type="ECO:0000313" key="21">
    <source>
        <dbReference type="Proteomes" id="UP000283543"/>
    </source>
</evidence>
<evidence type="ECO:0000313" key="4">
    <source>
        <dbReference type="EMBL" id="RHY09563.1"/>
    </source>
</evidence>
<dbReference type="Proteomes" id="UP000266643">
    <property type="component" value="Unassembled WGS sequence"/>
</dbReference>
<proteinExistence type="predicted"/>
<dbReference type="Proteomes" id="UP000284702">
    <property type="component" value="Unassembled WGS sequence"/>
</dbReference>
<evidence type="ECO:0000313" key="15">
    <source>
        <dbReference type="Proteomes" id="UP000265427"/>
    </source>
</evidence>
<dbReference type="Proteomes" id="UP000283543">
    <property type="component" value="Unassembled WGS sequence"/>
</dbReference>
<evidence type="ECO:0000313" key="1">
    <source>
        <dbReference type="EMBL" id="ETV71161.1"/>
    </source>
</evidence>
<dbReference type="Proteomes" id="UP000266196">
    <property type="component" value="Unassembled WGS sequence"/>
</dbReference>
<evidence type="ECO:0000313" key="6">
    <source>
        <dbReference type="EMBL" id="RHY61853.1"/>
    </source>
</evidence>
<evidence type="ECO:0000313" key="8">
    <source>
        <dbReference type="EMBL" id="RHY91231.1"/>
    </source>
</evidence>
<reference evidence="2 26" key="5">
    <citation type="submission" date="2019-06" db="EMBL/GenBank/DDBJ databases">
        <title>Genomics analysis of Aphanomyces spp. identifies a new class of oomycete effector associated with host adaptation.</title>
        <authorList>
            <person name="Gaulin E."/>
        </authorList>
    </citation>
    <scope>NUCLEOTIDE SEQUENCE [LARGE SCALE GENOMIC DNA]</scope>
    <source>
        <strain evidence="2 26">E</strain>
    </source>
</reference>
<dbReference type="Proteomes" id="UP000265716">
    <property type="component" value="Unassembled WGS sequence"/>
</dbReference>
<keyword evidence="22" id="KW-1185">Reference proteome</keyword>
<protein>
    <submittedName>
        <fullName evidence="1">Uncharacterized protein</fullName>
    </submittedName>
</protein>
<accession>W4FW62</accession>
<evidence type="ECO:0000313" key="24">
    <source>
        <dbReference type="Proteomes" id="UP000285712"/>
    </source>
</evidence>
<sequence>MARRLNWGGIALSFITGTSLAAVGVMGYVRYEHPEQFAQGSVKQARPEAWDDQQKQWGAYGSGLSDLIPNAVANFFEIDQIPARVEAHRRRREKEIIDAIRNQTS</sequence>
<evidence type="ECO:0000313" key="5">
    <source>
        <dbReference type="EMBL" id="RHY57970.1"/>
    </source>
</evidence>
<reference evidence="1" key="1">
    <citation type="submission" date="2013-12" db="EMBL/GenBank/DDBJ databases">
        <title>The Genome Sequence of Aphanomyces astaci APO3.</title>
        <authorList>
            <consortium name="The Broad Institute Genomics Platform"/>
            <person name="Russ C."/>
            <person name="Tyler B."/>
            <person name="van West P."/>
            <person name="Dieguez-Uribeondo J."/>
            <person name="Young S.K."/>
            <person name="Zeng Q."/>
            <person name="Gargeya S."/>
            <person name="Fitzgerald M."/>
            <person name="Abouelleil A."/>
            <person name="Alvarado L."/>
            <person name="Chapman S.B."/>
            <person name="Gainer-Dewar J."/>
            <person name="Goldberg J."/>
            <person name="Griggs A."/>
            <person name="Gujja S."/>
            <person name="Hansen M."/>
            <person name="Howarth C."/>
            <person name="Imamovic A."/>
            <person name="Ireland A."/>
            <person name="Larimer J."/>
            <person name="McCowan C."/>
            <person name="Murphy C."/>
            <person name="Pearson M."/>
            <person name="Poon T.W."/>
            <person name="Priest M."/>
            <person name="Roberts A."/>
            <person name="Saif S."/>
            <person name="Shea T."/>
            <person name="Sykes S."/>
            <person name="Wortman J."/>
            <person name="Nusbaum C."/>
            <person name="Birren B."/>
        </authorList>
    </citation>
    <scope>NUCLEOTIDE SEQUENCE [LARGE SCALE GENOMIC DNA]</scope>
    <source>
        <strain evidence="1">APO3</strain>
    </source>
</reference>
<name>W4FW62_APHAT</name>
<dbReference type="EMBL" id="QUTF01007288">
    <property type="protein sequence ID" value="RHZ39767.1"/>
    <property type="molecule type" value="Genomic_DNA"/>
</dbReference>
<dbReference type="Proteomes" id="UP000285430">
    <property type="component" value="Unassembled WGS sequence"/>
</dbReference>
<evidence type="ECO:0000313" key="11">
    <source>
        <dbReference type="EMBL" id="RHZ28853.1"/>
    </source>
</evidence>
<evidence type="ECO:0000313" key="13">
    <source>
        <dbReference type="EMBL" id="RLO00659.1"/>
    </source>
</evidence>
<evidence type="ECO:0000313" key="22">
    <source>
        <dbReference type="Proteomes" id="UP000284702"/>
    </source>
</evidence>
<evidence type="ECO:0000313" key="3">
    <source>
        <dbReference type="EMBL" id="RHY00036.1"/>
    </source>
</evidence>
<reference evidence="14 22" key="3">
    <citation type="submission" date="2018-07" db="EMBL/GenBank/DDBJ databases">
        <title>Annotation of Aphanomyces astaci genome assembly.</title>
        <authorList>
            <person name="Studholme D.J."/>
        </authorList>
    </citation>
    <scope>NUCLEOTIDE SEQUENCE [LARGE SCALE GENOMIC DNA]</scope>
    <source>
        <strain evidence="14">Pc</strain>
    </source>
</reference>
<evidence type="ECO:0000313" key="9">
    <source>
        <dbReference type="EMBL" id="RHZ00828.1"/>
    </source>
</evidence>
<dbReference type="GeneID" id="20815548"/>
<dbReference type="Proteomes" id="UP000266239">
    <property type="component" value="Unassembled WGS sequence"/>
</dbReference>
<evidence type="ECO:0000313" key="16">
    <source>
        <dbReference type="Proteomes" id="UP000265716"/>
    </source>
</evidence>
<evidence type="ECO:0000313" key="19">
    <source>
        <dbReference type="Proteomes" id="UP000266643"/>
    </source>
</evidence>
<dbReference type="AlphaFoldDB" id="W4FW62"/>
<dbReference type="EMBL" id="QUTH01001881">
    <property type="protein sequence ID" value="RHZ28853.1"/>
    <property type="molecule type" value="Genomic_DNA"/>
</dbReference>
<dbReference type="EMBL" id="QUTE01013825">
    <property type="protein sequence ID" value="RHZ03767.1"/>
    <property type="molecule type" value="Genomic_DNA"/>
</dbReference>
<reference evidence="13 20" key="2">
    <citation type="journal article" date="2018" name="J. Invertebr. Pathol.">
        <title>New genotyping method for the causative agent of crayfish plague (Aphanomyces astaci) based on whole genome data.</title>
        <authorList>
            <person name="Minardi D."/>
            <person name="Studholme D.J."/>
            <person name="van der Giezen M."/>
            <person name="Pretto T."/>
            <person name="Oidtmann B."/>
        </authorList>
    </citation>
    <scope>NUCLEOTIDE SEQUENCE [LARGE SCALE GENOMIC DNA]</scope>
    <source>
        <strain evidence="13 20">KB13</strain>
    </source>
</reference>
<evidence type="ECO:0000313" key="12">
    <source>
        <dbReference type="EMBL" id="RHZ39767.1"/>
    </source>
</evidence>
<evidence type="ECO:0000313" key="20">
    <source>
        <dbReference type="Proteomes" id="UP000275652"/>
    </source>
</evidence>
<evidence type="ECO:0000313" key="25">
    <source>
        <dbReference type="Proteomes" id="UP000286510"/>
    </source>
</evidence>
<dbReference type="Proteomes" id="UP000275652">
    <property type="component" value="Unassembled WGS sequence"/>
</dbReference>
<dbReference type="EMBL" id="QUSZ01008732">
    <property type="protein sequence ID" value="RHY00036.1"/>
    <property type="molecule type" value="Genomic_DNA"/>
</dbReference>
<dbReference type="Proteomes" id="UP000469452">
    <property type="component" value="Unassembled WGS sequence"/>
</dbReference>
<evidence type="ECO:0000313" key="10">
    <source>
        <dbReference type="EMBL" id="RHZ03767.1"/>
    </source>
</evidence>
<dbReference type="VEuPathDB" id="FungiDB:H257_13552"/>
<evidence type="ECO:0000313" key="7">
    <source>
        <dbReference type="EMBL" id="RHY67230.1"/>
    </source>
</evidence>
<gene>
    <name evidence="2" type="ORF">AaE_000834</name>
    <name evidence="14" type="ORF">B5M09_000550</name>
    <name evidence="4" type="ORF">DYB25_002084</name>
    <name evidence="12" type="ORF">DYB26_013470</name>
    <name evidence="9" type="ORF">DYB26_013502</name>
    <name evidence="13" type="ORF">DYB28_001503</name>
    <name evidence="6" type="ORF">DYB30_000178</name>
    <name evidence="10" type="ORF">DYB31_013300</name>
    <name evidence="5" type="ORF">DYB34_001333</name>
    <name evidence="8" type="ORF">DYB35_001636</name>
    <name evidence="3" type="ORF">DYB36_001374</name>
    <name evidence="11" type="ORF">DYB37_000503</name>
    <name evidence="7" type="ORF">DYB38_000043</name>
    <name evidence="1" type="ORF">H257_13552</name>
</gene>
<dbReference type="OrthoDB" id="59124at2759"/>
<dbReference type="Proteomes" id="UP000286510">
    <property type="component" value="Unassembled WGS sequence"/>
</dbReference>
<evidence type="ECO:0000313" key="2">
    <source>
        <dbReference type="EMBL" id="KAF0775463.1"/>
    </source>
</evidence>
<reference evidence="15 16" key="4">
    <citation type="submission" date="2018-08" db="EMBL/GenBank/DDBJ databases">
        <title>Aphanomyces genome sequencing and annotation.</title>
        <authorList>
            <person name="Minardi D."/>
            <person name="Oidtmann B."/>
            <person name="Van Der Giezen M."/>
            <person name="Studholme D.J."/>
        </authorList>
    </citation>
    <scope>NUCLEOTIDE SEQUENCE [LARGE SCALE GENOMIC DNA]</scope>
    <source>
        <strain evidence="10 17">197901</strain>
        <strain evidence="6 19">D2</strain>
        <strain evidence="11 23">Da</strain>
        <strain evidence="9 25">FDL457</strain>
        <strain evidence="3 15">Kv</strain>
        <strain evidence="7 16">SA</strain>
        <strain evidence="5 21">Si</strain>
        <strain evidence="8 24">Sv</strain>
        <strain evidence="4 18">Yx</strain>
    </source>
</reference>
<dbReference type="EMBL" id="VJMI01001527">
    <property type="protein sequence ID" value="KAF0775463.1"/>
    <property type="molecule type" value="Genomic_DNA"/>
</dbReference>
<evidence type="ECO:0000313" key="14">
    <source>
        <dbReference type="EMBL" id="RQM29547.1"/>
    </source>
</evidence>
<evidence type="ECO:0000313" key="26">
    <source>
        <dbReference type="Proteomes" id="UP000469452"/>
    </source>
</evidence>
<evidence type="ECO:0000313" key="18">
    <source>
        <dbReference type="Proteomes" id="UP000266239"/>
    </source>
</evidence>
<evidence type="ECO:0000313" key="23">
    <source>
        <dbReference type="Proteomes" id="UP000285430"/>
    </source>
</evidence>
<dbReference type="EMBL" id="MZMZ02001291">
    <property type="protein sequence ID" value="RQM29547.1"/>
    <property type="molecule type" value="Genomic_DNA"/>
</dbReference>
<organism evidence="1">
    <name type="scientific">Aphanomyces astaci</name>
    <name type="common">Crayfish plague agent</name>
    <dbReference type="NCBI Taxonomy" id="112090"/>
    <lineage>
        <taxon>Eukaryota</taxon>
        <taxon>Sar</taxon>
        <taxon>Stramenopiles</taxon>
        <taxon>Oomycota</taxon>
        <taxon>Saprolegniomycetes</taxon>
        <taxon>Saprolegniales</taxon>
        <taxon>Verrucalvaceae</taxon>
        <taxon>Aphanomyces</taxon>
    </lineage>
</organism>
<dbReference type="EMBL" id="QUTB01005050">
    <property type="protein sequence ID" value="RHY57970.1"/>
    <property type="molecule type" value="Genomic_DNA"/>
</dbReference>
<dbReference type="EMBL" id="QUTA01006798">
    <property type="protein sequence ID" value="RHY09563.1"/>
    <property type="molecule type" value="Genomic_DNA"/>
</dbReference>
<dbReference type="RefSeq" id="XP_009839407.1">
    <property type="nucleotide sequence ID" value="XM_009841105.1"/>
</dbReference>
<evidence type="ECO:0000313" key="17">
    <source>
        <dbReference type="Proteomes" id="UP000266196"/>
    </source>
</evidence>
<dbReference type="Proteomes" id="UP000285712">
    <property type="component" value="Unassembled WGS sequence"/>
</dbReference>
<dbReference type="EMBL" id="KI913162">
    <property type="protein sequence ID" value="ETV71161.1"/>
    <property type="molecule type" value="Genomic_DNA"/>
</dbReference>
<dbReference type="EMBL" id="QUTI01039332">
    <property type="protein sequence ID" value="RLO00659.1"/>
    <property type="molecule type" value="Genomic_DNA"/>
</dbReference>